<reference evidence="2" key="1">
    <citation type="submission" date="2023-07" db="EMBL/GenBank/DDBJ databases">
        <title>draft genome sequence of fig (Ficus carica).</title>
        <authorList>
            <person name="Takahashi T."/>
            <person name="Nishimura K."/>
        </authorList>
    </citation>
    <scope>NUCLEOTIDE SEQUENCE</scope>
</reference>
<comment type="caution">
    <text evidence="2">The sequence shown here is derived from an EMBL/GenBank/DDBJ whole genome shotgun (WGS) entry which is preliminary data.</text>
</comment>
<proteinExistence type="predicted"/>
<dbReference type="EMBL" id="BTGU01000041">
    <property type="protein sequence ID" value="GMN52405.1"/>
    <property type="molecule type" value="Genomic_DNA"/>
</dbReference>
<gene>
    <name evidence="2" type="ORF">TIFTF001_021551</name>
</gene>
<sequence>MNCPSGRVLVPTRRISSRRAAPSRRRLIGVTGVLDDDDVPELDPESESPVTSTLFDKAAFLESVTSLIFEVKKKFFTFSAYSEAFGIALATLDLRQLSAALGDVPVRLPANHDAPRAFRNPGSPSRQLPCSNFKSSDAGSPSRQPCDAMWSTRHVANSATRGEPCDTWQILQEPLRERPSTRVVDHTHLSDADSPSPTADRGTHPWARPAQRCWGAYVDDHIISDYWPSFSVRIVVVPGTSGNTVCQDDSLWN</sequence>
<dbReference type="AlphaFoldDB" id="A0AA88DBZ5"/>
<feature type="region of interest" description="Disordered" evidence="1">
    <location>
        <begin position="176"/>
        <end position="204"/>
    </location>
</feature>
<evidence type="ECO:0000313" key="2">
    <source>
        <dbReference type="EMBL" id="GMN52405.1"/>
    </source>
</evidence>
<organism evidence="2 3">
    <name type="scientific">Ficus carica</name>
    <name type="common">Common fig</name>
    <dbReference type="NCBI Taxonomy" id="3494"/>
    <lineage>
        <taxon>Eukaryota</taxon>
        <taxon>Viridiplantae</taxon>
        <taxon>Streptophyta</taxon>
        <taxon>Embryophyta</taxon>
        <taxon>Tracheophyta</taxon>
        <taxon>Spermatophyta</taxon>
        <taxon>Magnoliopsida</taxon>
        <taxon>eudicotyledons</taxon>
        <taxon>Gunneridae</taxon>
        <taxon>Pentapetalae</taxon>
        <taxon>rosids</taxon>
        <taxon>fabids</taxon>
        <taxon>Rosales</taxon>
        <taxon>Moraceae</taxon>
        <taxon>Ficeae</taxon>
        <taxon>Ficus</taxon>
    </lineage>
</organism>
<keyword evidence="3" id="KW-1185">Reference proteome</keyword>
<evidence type="ECO:0000313" key="3">
    <source>
        <dbReference type="Proteomes" id="UP001187192"/>
    </source>
</evidence>
<protein>
    <submittedName>
        <fullName evidence="2">Uncharacterized protein</fullName>
    </submittedName>
</protein>
<accession>A0AA88DBZ5</accession>
<feature type="compositionally biased region" description="Polar residues" evidence="1">
    <location>
        <begin position="122"/>
        <end position="143"/>
    </location>
</feature>
<dbReference type="Proteomes" id="UP001187192">
    <property type="component" value="Unassembled WGS sequence"/>
</dbReference>
<name>A0AA88DBZ5_FICCA</name>
<feature type="region of interest" description="Disordered" evidence="1">
    <location>
        <begin position="110"/>
        <end position="147"/>
    </location>
</feature>
<evidence type="ECO:0000256" key="1">
    <source>
        <dbReference type="SAM" id="MobiDB-lite"/>
    </source>
</evidence>
<feature type="compositionally biased region" description="Basic and acidic residues" evidence="1">
    <location>
        <begin position="176"/>
        <end position="191"/>
    </location>
</feature>